<proteinExistence type="predicted"/>
<gene>
    <name evidence="2" type="ORF">PMF13cell1_02314</name>
</gene>
<dbReference type="KEGG" id="bpro:PMF13cell1_02314"/>
<dbReference type="AlphaFoldDB" id="A0A4P6M0H6"/>
<dbReference type="Pfam" id="PF13673">
    <property type="entry name" value="Acetyltransf_10"/>
    <property type="match status" value="1"/>
</dbReference>
<dbReference type="PROSITE" id="PS51186">
    <property type="entry name" value="GNAT"/>
    <property type="match status" value="1"/>
</dbReference>
<organism evidence="2 3">
    <name type="scientific">Blautia producta</name>
    <dbReference type="NCBI Taxonomy" id="33035"/>
    <lineage>
        <taxon>Bacteria</taxon>
        <taxon>Bacillati</taxon>
        <taxon>Bacillota</taxon>
        <taxon>Clostridia</taxon>
        <taxon>Lachnospirales</taxon>
        <taxon>Lachnospiraceae</taxon>
        <taxon>Blautia</taxon>
    </lineage>
</organism>
<accession>A0A4P6M0H6</accession>
<sequence>MGKITYREICREDHNSIKKLIDEVWNLNQFCGTTQGLEDSLNIYLQSSLLDISYGKVAILDGEVVGILLGKNECQKILFKRRTILWRLVKSCVSLLLHSSRLMRLQLRNALKISKAEQEMIDAQKKIFTGHIELLIVGKEAQGLGIGKALVDDFISYAIHGNENAVYVQTDTLCNYGFYEHQGFEQLDSTKIALNDDDQITLFLYQYKQGENLQKL</sequence>
<dbReference type="Gene3D" id="3.40.630.30">
    <property type="match status" value="1"/>
</dbReference>
<name>A0A4P6M0H6_9FIRM</name>
<dbReference type="Proteomes" id="UP000289794">
    <property type="component" value="Chromosome"/>
</dbReference>
<evidence type="ECO:0000259" key="1">
    <source>
        <dbReference type="PROSITE" id="PS51186"/>
    </source>
</evidence>
<dbReference type="InterPro" id="IPR016181">
    <property type="entry name" value="Acyl_CoA_acyltransferase"/>
</dbReference>
<dbReference type="InterPro" id="IPR000182">
    <property type="entry name" value="GNAT_dom"/>
</dbReference>
<dbReference type="EMBL" id="CP035945">
    <property type="protein sequence ID" value="QBE96767.1"/>
    <property type="molecule type" value="Genomic_DNA"/>
</dbReference>
<dbReference type="SUPFAM" id="SSF55729">
    <property type="entry name" value="Acyl-CoA N-acyltransferases (Nat)"/>
    <property type="match status" value="1"/>
</dbReference>
<dbReference type="RefSeq" id="WP_165392435.1">
    <property type="nucleotide sequence ID" value="NZ_CP035945.1"/>
</dbReference>
<dbReference type="GO" id="GO:0016747">
    <property type="term" value="F:acyltransferase activity, transferring groups other than amino-acyl groups"/>
    <property type="evidence" value="ECO:0007669"/>
    <property type="project" value="InterPro"/>
</dbReference>
<reference evidence="2 3" key="1">
    <citation type="submission" date="2019-01" db="EMBL/GenBank/DDBJ databases">
        <title>PMF-metabolizing Aryl O-demethylase.</title>
        <authorList>
            <person name="Kim M."/>
        </authorList>
    </citation>
    <scope>NUCLEOTIDE SEQUENCE [LARGE SCALE GENOMIC DNA]</scope>
    <source>
        <strain evidence="2 3">PMF1</strain>
    </source>
</reference>
<evidence type="ECO:0000313" key="3">
    <source>
        <dbReference type="Proteomes" id="UP000289794"/>
    </source>
</evidence>
<protein>
    <recommendedName>
        <fullName evidence="1">N-acetyltransferase domain-containing protein</fullName>
    </recommendedName>
</protein>
<evidence type="ECO:0000313" key="2">
    <source>
        <dbReference type="EMBL" id="QBE96767.1"/>
    </source>
</evidence>
<feature type="domain" description="N-acetyltransferase" evidence="1">
    <location>
        <begin position="4"/>
        <end position="209"/>
    </location>
</feature>
<dbReference type="CDD" id="cd04301">
    <property type="entry name" value="NAT_SF"/>
    <property type="match status" value="1"/>
</dbReference>